<dbReference type="GO" id="GO:0017004">
    <property type="term" value="P:cytochrome complex assembly"/>
    <property type="evidence" value="ECO:0007669"/>
    <property type="project" value="UniProtKB-KW"/>
</dbReference>
<feature type="transmembrane region" description="Helical" evidence="6">
    <location>
        <begin position="18"/>
        <end position="37"/>
    </location>
</feature>
<keyword evidence="9" id="KW-1185">Reference proteome</keyword>
<feature type="transmembrane region" description="Helical" evidence="6">
    <location>
        <begin position="49"/>
        <end position="68"/>
    </location>
</feature>
<dbReference type="PANTHER" id="PTHR31566">
    <property type="entry name" value="CYTOCHROME C BIOGENESIS PROTEIN CCS1, CHLOROPLASTIC"/>
    <property type="match status" value="1"/>
</dbReference>
<dbReference type="EMBL" id="PDNZ01000002">
    <property type="protein sequence ID" value="PWW82646.1"/>
    <property type="molecule type" value="Genomic_DNA"/>
</dbReference>
<evidence type="ECO:0000313" key="8">
    <source>
        <dbReference type="EMBL" id="PWW82646.1"/>
    </source>
</evidence>
<dbReference type="RefSeq" id="WP_110022362.1">
    <property type="nucleotide sequence ID" value="NZ_PDNZ01000002.1"/>
</dbReference>
<evidence type="ECO:0000256" key="3">
    <source>
        <dbReference type="ARBA" id="ARBA00022748"/>
    </source>
</evidence>
<dbReference type="Pfam" id="PF05140">
    <property type="entry name" value="ResB"/>
    <property type="match status" value="1"/>
</dbReference>
<accession>A0A317TAI8</accession>
<organism evidence="8 9">
    <name type="scientific">Prosthecochloris marina</name>
    <dbReference type="NCBI Taxonomy" id="2017681"/>
    <lineage>
        <taxon>Bacteria</taxon>
        <taxon>Pseudomonadati</taxon>
        <taxon>Chlorobiota</taxon>
        <taxon>Chlorobiia</taxon>
        <taxon>Chlorobiales</taxon>
        <taxon>Chlorobiaceae</taxon>
        <taxon>Prosthecochloris</taxon>
    </lineage>
</organism>
<feature type="domain" description="ResB-like" evidence="7">
    <location>
        <begin position="319"/>
        <end position="367"/>
    </location>
</feature>
<feature type="transmembrane region" description="Helical" evidence="6">
    <location>
        <begin position="80"/>
        <end position="100"/>
    </location>
</feature>
<comment type="caution">
    <text evidence="8">The sequence shown here is derived from an EMBL/GenBank/DDBJ whole genome shotgun (WGS) entry which is preliminary data.</text>
</comment>
<keyword evidence="3" id="KW-0201">Cytochrome c-type biogenesis</keyword>
<dbReference type="InterPro" id="IPR007816">
    <property type="entry name" value="ResB-like_domain"/>
</dbReference>
<feature type="transmembrane region" description="Helical" evidence="6">
    <location>
        <begin position="120"/>
        <end position="142"/>
    </location>
</feature>
<dbReference type="AlphaFoldDB" id="A0A317TAI8"/>
<dbReference type="Proteomes" id="UP000246278">
    <property type="component" value="Unassembled WGS sequence"/>
</dbReference>
<keyword evidence="2 6" id="KW-0812">Transmembrane</keyword>
<evidence type="ECO:0000256" key="6">
    <source>
        <dbReference type="SAM" id="Phobius"/>
    </source>
</evidence>
<sequence length="411" mass="45596">MGSNGVKEPAVSWSFREGIFFSVALVAVGFIIEATVWGGQGVLRPSWPWNVIILLLFIVNIVIAGLVLKDKPFIRWLGGIPLGLCLIIAMAVLSFFGGVLPQGAGTGPLWAQNLGLNSVFSSWPFILTVFFFLVNLGLSLVWKTVPFRSANLQFILFHGGFWIALACGLIGSEDFRRVIIPLYEGKATPSAFDPITKTTHDLPFTLYLHDFEMEEYEPRLMLYDVDDGVYELNKSRTSGEITEGAVVSWSSLSVTVDEFLLTAVIDEGSGVPVSTDSDRGIPYAFLSGTHEGKAFSGWVSTGSPFERPVELRVGNRVLSLWPGSPKKYRSRVAIKSDENGDVMTEVLEVNKPVSVDGWMLYQLDYDEKLGRWSELSIVEGIRDPWLPVVYVGFFMILAGNTLFFWKGIRNK</sequence>
<evidence type="ECO:0000256" key="4">
    <source>
        <dbReference type="ARBA" id="ARBA00022989"/>
    </source>
</evidence>
<proteinExistence type="predicted"/>
<evidence type="ECO:0000256" key="2">
    <source>
        <dbReference type="ARBA" id="ARBA00022692"/>
    </source>
</evidence>
<feature type="transmembrane region" description="Helical" evidence="6">
    <location>
        <begin position="154"/>
        <end position="172"/>
    </location>
</feature>
<evidence type="ECO:0000256" key="5">
    <source>
        <dbReference type="ARBA" id="ARBA00023136"/>
    </source>
</evidence>
<dbReference type="OrthoDB" id="596762at2"/>
<keyword evidence="5 6" id="KW-0472">Membrane</keyword>
<comment type="subcellular location">
    <subcellularLocation>
        <location evidence="1">Membrane</location>
        <topology evidence="1">Multi-pass membrane protein</topology>
    </subcellularLocation>
</comment>
<evidence type="ECO:0000313" key="9">
    <source>
        <dbReference type="Proteomes" id="UP000246278"/>
    </source>
</evidence>
<name>A0A317TAI8_9CHLB</name>
<protein>
    <submittedName>
        <fullName evidence="8">Cytochrome c biogenesis protein</fullName>
    </submittedName>
</protein>
<evidence type="ECO:0000256" key="1">
    <source>
        <dbReference type="ARBA" id="ARBA00004141"/>
    </source>
</evidence>
<keyword evidence="4 6" id="KW-1133">Transmembrane helix</keyword>
<dbReference type="InterPro" id="IPR023494">
    <property type="entry name" value="Cyt_c_bgen_Ccs1/CcsB/ResB"/>
</dbReference>
<dbReference type="PANTHER" id="PTHR31566:SF5">
    <property type="entry name" value="RESB-LIKE DOMAIN-CONTAINING PROTEIN"/>
    <property type="match status" value="1"/>
</dbReference>
<evidence type="ECO:0000259" key="7">
    <source>
        <dbReference type="Pfam" id="PF05140"/>
    </source>
</evidence>
<dbReference type="GO" id="GO:0016020">
    <property type="term" value="C:membrane"/>
    <property type="evidence" value="ECO:0007669"/>
    <property type="project" value="UniProtKB-SubCell"/>
</dbReference>
<gene>
    <name evidence="8" type="ORF">CR164_02530</name>
</gene>
<feature type="transmembrane region" description="Helical" evidence="6">
    <location>
        <begin position="385"/>
        <end position="405"/>
    </location>
</feature>
<reference evidence="9" key="1">
    <citation type="submission" date="2017-10" db="EMBL/GenBank/DDBJ databases">
        <authorList>
            <person name="Gaisin V.A."/>
            <person name="Rysina M.S."/>
            <person name="Grouzdev D.S."/>
        </authorList>
    </citation>
    <scope>NUCLEOTIDE SEQUENCE [LARGE SCALE GENOMIC DNA]</scope>
    <source>
        <strain evidence="9">V1</strain>
    </source>
</reference>